<gene>
    <name evidence="2" type="ORF">GOP47_0021995</name>
</gene>
<dbReference type="Proteomes" id="UP000886520">
    <property type="component" value="Chromosome 21"/>
</dbReference>
<name>A0A9D4U8J3_ADICA</name>
<evidence type="ECO:0000313" key="3">
    <source>
        <dbReference type="Proteomes" id="UP000886520"/>
    </source>
</evidence>
<dbReference type="EMBL" id="JABFUD020000021">
    <property type="protein sequence ID" value="KAI5063448.1"/>
    <property type="molecule type" value="Genomic_DNA"/>
</dbReference>
<protein>
    <submittedName>
        <fullName evidence="2">Uncharacterized protein</fullName>
    </submittedName>
</protein>
<feature type="compositionally biased region" description="Low complexity" evidence="1">
    <location>
        <begin position="11"/>
        <end position="22"/>
    </location>
</feature>
<accession>A0A9D4U8J3</accession>
<feature type="compositionally biased region" description="Gly residues" evidence="1">
    <location>
        <begin position="1"/>
        <end position="10"/>
    </location>
</feature>
<keyword evidence="3" id="KW-1185">Reference proteome</keyword>
<evidence type="ECO:0000256" key="1">
    <source>
        <dbReference type="SAM" id="MobiDB-lite"/>
    </source>
</evidence>
<reference evidence="2" key="1">
    <citation type="submission" date="2021-01" db="EMBL/GenBank/DDBJ databases">
        <title>Adiantum capillus-veneris genome.</title>
        <authorList>
            <person name="Fang Y."/>
            <person name="Liao Q."/>
        </authorList>
    </citation>
    <scope>NUCLEOTIDE SEQUENCE</scope>
    <source>
        <strain evidence="2">H3</strain>
        <tissue evidence="2">Leaf</tissue>
    </source>
</reference>
<sequence>MGGAGVGGNEATGPEAKLAGVGVDDGAGIGTRDLIGLGVGEIIGIGGASAPVGPTATGLYPVSITFIPALFKEMLAYSKLPPPEPLAKVICGELRALSSCVE</sequence>
<dbReference type="AlphaFoldDB" id="A0A9D4U8J3"/>
<comment type="caution">
    <text evidence="2">The sequence shown here is derived from an EMBL/GenBank/DDBJ whole genome shotgun (WGS) entry which is preliminary data.</text>
</comment>
<feature type="region of interest" description="Disordered" evidence="1">
    <location>
        <begin position="1"/>
        <end position="27"/>
    </location>
</feature>
<evidence type="ECO:0000313" key="2">
    <source>
        <dbReference type="EMBL" id="KAI5063448.1"/>
    </source>
</evidence>
<organism evidence="2 3">
    <name type="scientific">Adiantum capillus-veneris</name>
    <name type="common">Maidenhair fern</name>
    <dbReference type="NCBI Taxonomy" id="13818"/>
    <lineage>
        <taxon>Eukaryota</taxon>
        <taxon>Viridiplantae</taxon>
        <taxon>Streptophyta</taxon>
        <taxon>Embryophyta</taxon>
        <taxon>Tracheophyta</taxon>
        <taxon>Polypodiopsida</taxon>
        <taxon>Polypodiidae</taxon>
        <taxon>Polypodiales</taxon>
        <taxon>Pteridineae</taxon>
        <taxon>Pteridaceae</taxon>
        <taxon>Vittarioideae</taxon>
        <taxon>Adiantum</taxon>
    </lineage>
</organism>
<proteinExistence type="predicted"/>